<dbReference type="PANTHER" id="PTHR31088:SF6">
    <property type="entry name" value="PHAGE SHOCK PROTEIN A"/>
    <property type="match status" value="1"/>
</dbReference>
<dbReference type="EMBL" id="JACHHY010000003">
    <property type="protein sequence ID" value="MBB5017278.1"/>
    <property type="molecule type" value="Genomic_DNA"/>
</dbReference>
<dbReference type="RefSeq" id="WP_184034866.1">
    <property type="nucleotide sequence ID" value="NZ_JACHHY010000003.1"/>
</dbReference>
<organism evidence="3 4">
    <name type="scientific">Chitinivorax tropicus</name>
    <dbReference type="NCBI Taxonomy" id="714531"/>
    <lineage>
        <taxon>Bacteria</taxon>
        <taxon>Pseudomonadati</taxon>
        <taxon>Pseudomonadota</taxon>
        <taxon>Betaproteobacteria</taxon>
        <taxon>Chitinivorax</taxon>
    </lineage>
</organism>
<dbReference type="AlphaFoldDB" id="A0A840MF21"/>
<evidence type="ECO:0000313" key="3">
    <source>
        <dbReference type="EMBL" id="MBB5017278.1"/>
    </source>
</evidence>
<comment type="caution">
    <text evidence="3">The sequence shown here is derived from an EMBL/GenBank/DDBJ whole genome shotgun (WGS) entry which is preliminary data.</text>
</comment>
<evidence type="ECO:0000256" key="1">
    <source>
        <dbReference type="ARBA" id="ARBA00043985"/>
    </source>
</evidence>
<dbReference type="Proteomes" id="UP000575898">
    <property type="component" value="Unassembled WGS sequence"/>
</dbReference>
<sequence length="234" mass="25962">MANANFFTRLGNLWSGFVSLWIADIEKDHPEIAYENAINGMVTKYTRLKSATAAIIRRRDEIDGRVNVERKALEQVSRELETALATNQDDLALVLLQKKSAIEADLNGLVDEAEQAKTDADDAKNALLAVQGEIGKLKGERDRMLAKMQSAQARIQIQSQLEGLSVEADVQALDRVREHIKTTIAEANLGKELRDTDLDVRLDKLRQQTGTVTARAQLDELKRARAQAAAGKQM</sequence>
<protein>
    <submittedName>
        <fullName evidence="3">Phage shock protein A</fullName>
    </submittedName>
</protein>
<feature type="coiled-coil region" evidence="2">
    <location>
        <begin position="99"/>
        <end position="154"/>
    </location>
</feature>
<keyword evidence="4" id="KW-1185">Reference proteome</keyword>
<name>A0A840MF21_9PROT</name>
<proteinExistence type="inferred from homology"/>
<keyword evidence="2" id="KW-0175">Coiled coil</keyword>
<comment type="similarity">
    <text evidence="1">Belongs to the PspA/Vipp/IM30 family.</text>
</comment>
<dbReference type="PANTHER" id="PTHR31088">
    <property type="entry name" value="MEMBRANE-ASSOCIATED PROTEIN VIPP1, CHLOROPLASTIC"/>
    <property type="match status" value="1"/>
</dbReference>
<evidence type="ECO:0000313" key="4">
    <source>
        <dbReference type="Proteomes" id="UP000575898"/>
    </source>
</evidence>
<dbReference type="Pfam" id="PF04012">
    <property type="entry name" value="PspA_IM30"/>
    <property type="match status" value="1"/>
</dbReference>
<dbReference type="InterPro" id="IPR007157">
    <property type="entry name" value="PspA_VIPP1"/>
</dbReference>
<reference evidence="3 4" key="1">
    <citation type="submission" date="2020-08" db="EMBL/GenBank/DDBJ databases">
        <title>Genomic Encyclopedia of Type Strains, Phase IV (KMG-IV): sequencing the most valuable type-strain genomes for metagenomic binning, comparative biology and taxonomic classification.</title>
        <authorList>
            <person name="Goeker M."/>
        </authorList>
    </citation>
    <scope>NUCLEOTIDE SEQUENCE [LARGE SCALE GENOMIC DNA]</scope>
    <source>
        <strain evidence="3 4">DSM 27165</strain>
    </source>
</reference>
<gene>
    <name evidence="3" type="ORF">HNQ59_000542</name>
</gene>
<accession>A0A840MF21</accession>
<evidence type="ECO:0000256" key="2">
    <source>
        <dbReference type="SAM" id="Coils"/>
    </source>
</evidence>